<protein>
    <submittedName>
        <fullName evidence="1">AlpA family phage regulatory protein</fullName>
    </submittedName>
</protein>
<dbReference type="EMBL" id="CP043498">
    <property type="protein sequence ID" value="QFY62006.1"/>
    <property type="molecule type" value="Genomic_DNA"/>
</dbReference>
<dbReference type="Proteomes" id="UP000326881">
    <property type="component" value="Chromosome"/>
</dbReference>
<gene>
    <name evidence="1" type="ORF">FZ934_17355</name>
</gene>
<dbReference type="AlphaFoldDB" id="A0A5Q0C7S8"/>
<dbReference type="InterPro" id="IPR009061">
    <property type="entry name" value="DNA-bd_dom_put_sf"/>
</dbReference>
<keyword evidence="2" id="KW-1185">Reference proteome</keyword>
<evidence type="ECO:0000313" key="2">
    <source>
        <dbReference type="Proteomes" id="UP000326881"/>
    </source>
</evidence>
<sequence length="130" mass="14433">MSSIQQLSFLPDAEVDAAARPIVDDAVAPSSIEVAAQRNTAQAENRLEASTQPAALIKGLKPRKAISSNDERYLSVKEVGARYSISIQTVWRHTKQNPDFPKPIKILNGSTRWRMSDILAFEVSRQEVSR</sequence>
<organism evidence="1 2">
    <name type="scientific">Rhizobium grahamii</name>
    <dbReference type="NCBI Taxonomy" id="1120045"/>
    <lineage>
        <taxon>Bacteria</taxon>
        <taxon>Pseudomonadati</taxon>
        <taxon>Pseudomonadota</taxon>
        <taxon>Alphaproteobacteria</taxon>
        <taxon>Hyphomicrobiales</taxon>
        <taxon>Rhizobiaceae</taxon>
        <taxon>Rhizobium/Agrobacterium group</taxon>
        <taxon>Rhizobium</taxon>
    </lineage>
</organism>
<reference evidence="1 2" key="1">
    <citation type="submission" date="2019-08" db="EMBL/GenBank/DDBJ databases">
        <title>Prosopis cineraria nodule microbiome.</title>
        <authorList>
            <person name="Ali R."/>
            <person name="Chaluvadi S.R."/>
            <person name="Wang X."/>
        </authorList>
    </citation>
    <scope>NUCLEOTIDE SEQUENCE [LARGE SCALE GENOMIC DNA]</scope>
    <source>
        <strain evidence="1 2">BG7</strain>
    </source>
</reference>
<evidence type="ECO:0000313" key="1">
    <source>
        <dbReference type="EMBL" id="QFY62006.1"/>
    </source>
</evidence>
<name>A0A5Q0C7S8_9HYPH</name>
<accession>A0A5Q0C7S8</accession>
<dbReference type="KEGG" id="rgr:FZ934_17355"/>
<dbReference type="OrthoDB" id="8452166at2"/>
<dbReference type="SUPFAM" id="SSF46955">
    <property type="entry name" value="Putative DNA-binding domain"/>
    <property type="match status" value="1"/>
</dbReference>
<proteinExistence type="predicted"/>